<reference evidence="2" key="1">
    <citation type="submission" date="2021-06" db="EMBL/GenBank/DDBJ databases">
        <authorList>
            <consortium name="DOE Joint Genome Institute"/>
            <person name="Mondo S.J."/>
            <person name="Amses K.R."/>
            <person name="Simmons D.R."/>
            <person name="Longcore J.E."/>
            <person name="Seto K."/>
            <person name="Alves G.H."/>
            <person name="Bonds A.E."/>
            <person name="Quandt C.A."/>
            <person name="Davis W.J."/>
            <person name="Chang Y."/>
            <person name="Letcher P.M."/>
            <person name="Powell M.J."/>
            <person name="Kuo A."/>
            <person name="Labutti K."/>
            <person name="Pangilinan J."/>
            <person name="Andreopoulos W."/>
            <person name="Tritt A."/>
            <person name="Riley R."/>
            <person name="Hundley H."/>
            <person name="Johnson J."/>
            <person name="Lipzen A."/>
            <person name="Barry K."/>
            <person name="Berbee M.L."/>
            <person name="Buchler N.E."/>
            <person name="Grigoriev I.V."/>
            <person name="Spatafora J.W."/>
            <person name="Stajich J.E."/>
            <person name="James T.Y."/>
        </authorList>
    </citation>
    <scope>NUCLEOTIDE SEQUENCE</scope>
    <source>
        <strain evidence="2">AG</strain>
    </source>
</reference>
<dbReference type="EMBL" id="MU621081">
    <property type="protein sequence ID" value="KAI8574882.1"/>
    <property type="molecule type" value="Genomic_DNA"/>
</dbReference>
<reference evidence="2" key="2">
    <citation type="journal article" date="2022" name="Proc. Natl. Acad. Sci. U.S.A.">
        <title>Diploid-dominant life cycles characterize the early evolution of Fungi.</title>
        <authorList>
            <person name="Amses K.R."/>
            <person name="Simmons D.R."/>
            <person name="Longcore J.E."/>
            <person name="Mondo S.J."/>
            <person name="Seto K."/>
            <person name="Jeronimo G.H."/>
            <person name="Bonds A.E."/>
            <person name="Quandt C.A."/>
            <person name="Davis W.J."/>
            <person name="Chang Y."/>
            <person name="Federici B.A."/>
            <person name="Kuo A."/>
            <person name="LaButti K."/>
            <person name="Pangilinan J."/>
            <person name="Andreopoulos W."/>
            <person name="Tritt A."/>
            <person name="Riley R."/>
            <person name="Hundley H."/>
            <person name="Johnson J."/>
            <person name="Lipzen A."/>
            <person name="Barry K."/>
            <person name="Lang B.F."/>
            <person name="Cuomo C.A."/>
            <person name="Buchler N.E."/>
            <person name="Grigoriev I.V."/>
            <person name="Spatafora J.W."/>
            <person name="Stajich J.E."/>
            <person name="James T.Y."/>
        </authorList>
    </citation>
    <scope>NUCLEOTIDE SEQUENCE</scope>
    <source>
        <strain evidence="2">AG</strain>
    </source>
</reference>
<dbReference type="AlphaFoldDB" id="A0AAD5E0G3"/>
<dbReference type="Proteomes" id="UP001206595">
    <property type="component" value="Unassembled WGS sequence"/>
</dbReference>
<evidence type="ECO:0000313" key="3">
    <source>
        <dbReference type="Proteomes" id="UP001206595"/>
    </source>
</evidence>
<comment type="caution">
    <text evidence="2">The sequence shown here is derived from an EMBL/GenBank/DDBJ whole genome shotgun (WGS) entry which is preliminary data.</text>
</comment>
<gene>
    <name evidence="2" type="ORF">K450DRAFT_264182</name>
</gene>
<feature type="signal peptide" evidence="1">
    <location>
        <begin position="1"/>
        <end position="15"/>
    </location>
</feature>
<dbReference type="RefSeq" id="XP_051439889.1">
    <property type="nucleotide sequence ID" value="XM_051592768.1"/>
</dbReference>
<protein>
    <recommendedName>
        <fullName evidence="4">Secreted protein</fullName>
    </recommendedName>
</protein>
<sequence length="100" mass="11261">MPLSALLMLLGAEHAQVNCVAYHRICCQHLACVALQTQSHLAVFEQGRVTLFVGYIAASEWCSMETLYPMLLYGFLYFYTSSVKGMPIDYVAADGLRYRE</sequence>
<name>A0AAD5E0G3_UMBRA</name>
<accession>A0AAD5E0G3</accession>
<evidence type="ECO:0008006" key="4">
    <source>
        <dbReference type="Google" id="ProtNLM"/>
    </source>
</evidence>
<dbReference type="GeneID" id="75918110"/>
<keyword evidence="1" id="KW-0732">Signal</keyword>
<organism evidence="2 3">
    <name type="scientific">Umbelopsis ramanniana AG</name>
    <dbReference type="NCBI Taxonomy" id="1314678"/>
    <lineage>
        <taxon>Eukaryota</taxon>
        <taxon>Fungi</taxon>
        <taxon>Fungi incertae sedis</taxon>
        <taxon>Mucoromycota</taxon>
        <taxon>Mucoromycotina</taxon>
        <taxon>Umbelopsidomycetes</taxon>
        <taxon>Umbelopsidales</taxon>
        <taxon>Umbelopsidaceae</taxon>
        <taxon>Umbelopsis</taxon>
    </lineage>
</organism>
<evidence type="ECO:0000313" key="2">
    <source>
        <dbReference type="EMBL" id="KAI8574882.1"/>
    </source>
</evidence>
<keyword evidence="3" id="KW-1185">Reference proteome</keyword>
<evidence type="ECO:0000256" key="1">
    <source>
        <dbReference type="SAM" id="SignalP"/>
    </source>
</evidence>
<proteinExistence type="predicted"/>
<feature type="chain" id="PRO_5042218433" description="Secreted protein" evidence="1">
    <location>
        <begin position="16"/>
        <end position="100"/>
    </location>
</feature>